<dbReference type="RefSeq" id="WP_106598681.1">
    <property type="nucleotide sequence ID" value="NZ_PYAS01000016.1"/>
</dbReference>
<dbReference type="PROSITE" id="PS00908">
    <property type="entry name" value="MR_MLE_1"/>
    <property type="match status" value="1"/>
</dbReference>
<dbReference type="InterPro" id="IPR013341">
    <property type="entry name" value="Mandelate_racemase_N_dom"/>
</dbReference>
<comment type="caution">
    <text evidence="2">The sequence shown here is derived from an EMBL/GenBank/DDBJ whole genome shotgun (WGS) entry which is preliminary data.</text>
</comment>
<evidence type="ECO:0000313" key="2">
    <source>
        <dbReference type="EMBL" id="PSL23560.1"/>
    </source>
</evidence>
<dbReference type="Proteomes" id="UP000241964">
    <property type="component" value="Unassembled WGS sequence"/>
</dbReference>
<proteinExistence type="predicted"/>
<dbReference type="AlphaFoldDB" id="A0A2P8FPA2"/>
<dbReference type="GO" id="GO:0000287">
    <property type="term" value="F:magnesium ion binding"/>
    <property type="evidence" value="ECO:0007669"/>
    <property type="project" value="UniProtKB-ARBA"/>
</dbReference>
<dbReference type="Gene3D" id="3.20.20.120">
    <property type="entry name" value="Enolase-like C-terminal domain"/>
    <property type="match status" value="1"/>
</dbReference>
<gene>
    <name evidence="2" type="ORF">CLV60_116116</name>
</gene>
<dbReference type="InterPro" id="IPR018110">
    <property type="entry name" value="Mandel_Rmase/mucon_lact_enz_CS"/>
</dbReference>
<dbReference type="InterPro" id="IPR036849">
    <property type="entry name" value="Enolase-like_C_sf"/>
</dbReference>
<feature type="domain" description="Mandelate racemase/muconate lactonizing enzyme C-terminal" evidence="1">
    <location>
        <begin position="193"/>
        <end position="319"/>
    </location>
</feature>
<dbReference type="GO" id="GO:0016854">
    <property type="term" value="F:racemase and epimerase activity"/>
    <property type="evidence" value="ECO:0007669"/>
    <property type="project" value="UniProtKB-ARBA"/>
</dbReference>
<dbReference type="PROSITE" id="PS00909">
    <property type="entry name" value="MR_MLE_2"/>
    <property type="match status" value="1"/>
</dbReference>
<reference evidence="2 3" key="1">
    <citation type="submission" date="2018-03" db="EMBL/GenBank/DDBJ databases">
        <title>Genomic Encyclopedia of Archaeal and Bacterial Type Strains, Phase II (KMG-II): from individual species to whole genera.</title>
        <authorList>
            <person name="Goeker M."/>
        </authorList>
    </citation>
    <scope>NUCLEOTIDE SEQUENCE [LARGE SCALE GENOMIC DNA]</scope>
    <source>
        <strain evidence="2 3">DSM 29057</strain>
    </source>
</reference>
<evidence type="ECO:0000259" key="1">
    <source>
        <dbReference type="SMART" id="SM00922"/>
    </source>
</evidence>
<dbReference type="InterPro" id="IPR006311">
    <property type="entry name" value="TAT_signal"/>
</dbReference>
<dbReference type="GO" id="GO:0009063">
    <property type="term" value="P:amino acid catabolic process"/>
    <property type="evidence" value="ECO:0007669"/>
    <property type="project" value="InterPro"/>
</dbReference>
<dbReference type="Pfam" id="PF02746">
    <property type="entry name" value="MR_MLE_N"/>
    <property type="match status" value="1"/>
</dbReference>
<dbReference type="SMART" id="SM00922">
    <property type="entry name" value="MR_MLE"/>
    <property type="match status" value="1"/>
</dbReference>
<dbReference type="SUPFAM" id="SSF51604">
    <property type="entry name" value="Enolase C-terminal domain-like"/>
    <property type="match status" value="1"/>
</dbReference>
<name>A0A2P8FPA2_9BACT</name>
<dbReference type="OrthoDB" id="9769182at2"/>
<dbReference type="Pfam" id="PF13378">
    <property type="entry name" value="MR_MLE_C"/>
    <property type="match status" value="1"/>
</dbReference>
<protein>
    <submittedName>
        <fullName evidence="2">Mannonate dehydratase</fullName>
    </submittedName>
</protein>
<dbReference type="InterPro" id="IPR029065">
    <property type="entry name" value="Enolase_C-like"/>
</dbReference>
<accession>A0A2P8FPA2</accession>
<dbReference type="InterPro" id="IPR034593">
    <property type="entry name" value="DgoD-like"/>
</dbReference>
<dbReference type="InterPro" id="IPR029017">
    <property type="entry name" value="Enolase-like_N"/>
</dbReference>
<dbReference type="PROSITE" id="PS51318">
    <property type="entry name" value="TAT"/>
    <property type="match status" value="1"/>
</dbReference>
<dbReference type="PANTHER" id="PTHR48080:SF6">
    <property type="entry name" value="STARVATION-SENSING PROTEIN RSPA"/>
    <property type="match status" value="1"/>
</dbReference>
<dbReference type="Gene3D" id="3.30.390.10">
    <property type="entry name" value="Enolase-like, N-terminal domain"/>
    <property type="match status" value="1"/>
</dbReference>
<evidence type="ECO:0000313" key="3">
    <source>
        <dbReference type="Proteomes" id="UP000241964"/>
    </source>
</evidence>
<organism evidence="2 3">
    <name type="scientific">Dyadobacter jiangsuensis</name>
    <dbReference type="NCBI Taxonomy" id="1591085"/>
    <lineage>
        <taxon>Bacteria</taxon>
        <taxon>Pseudomonadati</taxon>
        <taxon>Bacteroidota</taxon>
        <taxon>Cytophagia</taxon>
        <taxon>Cytophagales</taxon>
        <taxon>Spirosomataceae</taxon>
        <taxon>Dyadobacter</taxon>
    </lineage>
</organism>
<dbReference type="InterPro" id="IPR013342">
    <property type="entry name" value="Mandelate_racemase_C"/>
</dbReference>
<sequence length="464" mass="51783">MKENGMSRRDTMRALGLSGSAGILGLFGGIPNARADRRTVDHRTAERRTADRETPQYAKGLKSLTIKSVRAIATAPQGSNLIVVKVETSEPGLYGLGCATFTQRAEVVLVAINTYLNEFCVGRDVDNIEDMWHAAYVSSYWRNGPVLNNALSGLDQALWDIKGKRAGMPLYQLLGGKVRFAVPCYTHANGRTPEETVESVKKIQEQGYRYIRIQQGGYGAVGSTTKKPDFKEAGFGGATDNYMNENAYLKAIPILFETVRKQCGEEVELLHDIHERVQPMNAINMIKKLEEFRPFFIEDPFSPENMKWFKLLRQSTTVPLAMGELFNNINEFLEPMANQWFDYIRIHVSQIGGVTPAMKVARLGEWFNVKTAWHGPGDVSPVGHSAHAHIDLAVWNFGIQEAVQFNDKTLEVFSGCPTMKNGYMSVNEVPGIGVDIDEKVAAKFPISTKSNWQVRKFDGTLIRP</sequence>
<keyword evidence="3" id="KW-1185">Reference proteome</keyword>
<dbReference type="PANTHER" id="PTHR48080">
    <property type="entry name" value="D-GALACTONATE DEHYDRATASE-RELATED"/>
    <property type="match status" value="1"/>
</dbReference>
<dbReference type="SUPFAM" id="SSF54826">
    <property type="entry name" value="Enolase N-terminal domain-like"/>
    <property type="match status" value="1"/>
</dbReference>
<dbReference type="EMBL" id="PYAS01000016">
    <property type="protein sequence ID" value="PSL23560.1"/>
    <property type="molecule type" value="Genomic_DNA"/>
</dbReference>